<evidence type="ECO:0000313" key="3">
    <source>
        <dbReference type="Proteomes" id="UP000218263"/>
    </source>
</evidence>
<proteinExistence type="predicted"/>
<dbReference type="CDD" id="cd00077">
    <property type="entry name" value="HDc"/>
    <property type="match status" value="1"/>
</dbReference>
<dbReference type="Gene3D" id="1.10.3210.10">
    <property type="entry name" value="Hypothetical protein af1432"/>
    <property type="match status" value="1"/>
</dbReference>
<evidence type="ECO:0000259" key="1">
    <source>
        <dbReference type="SMART" id="SM00471"/>
    </source>
</evidence>
<dbReference type="Pfam" id="PF01966">
    <property type="entry name" value="HD"/>
    <property type="match status" value="1"/>
</dbReference>
<evidence type="ECO:0000313" key="2">
    <source>
        <dbReference type="EMBL" id="BAU52780.1"/>
    </source>
</evidence>
<sequence length="201" mass="23318">MRQFQQIKKLILGKLEKELPARLTYHNLHHTLDVLQAAERIAVEEAIPENDKELLLTAALFHDTGFLKKREGHEAESCNIAQYYLPSYGYTPAEIERVCSMIMATRIPQSPGDKMGRILCDADLDYLGRDDFFMLSARLFNELKNEGLVKNEEEWNREQADFMGAHQYFSASRVKLRQPVKAHYIELIKSKITNQLFNENQ</sequence>
<dbReference type="InterPro" id="IPR006674">
    <property type="entry name" value="HD_domain"/>
</dbReference>
<dbReference type="KEGG" id="mgot:MgSA37_00943"/>
<dbReference type="AlphaFoldDB" id="A0A110B125"/>
<gene>
    <name evidence="2" type="ORF">MgSA37_00943</name>
</gene>
<keyword evidence="3" id="KW-1185">Reference proteome</keyword>
<dbReference type="EMBL" id="AP017313">
    <property type="protein sequence ID" value="BAU52780.1"/>
    <property type="molecule type" value="Genomic_DNA"/>
</dbReference>
<dbReference type="Proteomes" id="UP000218263">
    <property type="component" value="Chromosome"/>
</dbReference>
<reference evidence="2 3" key="1">
    <citation type="submission" date="2015-12" db="EMBL/GenBank/DDBJ databases">
        <title>Genome sequence of Mucilaginibacter gotjawali.</title>
        <authorList>
            <person name="Lee J.S."/>
            <person name="Lee K.C."/>
            <person name="Kim K.K."/>
            <person name="Lee B.W."/>
        </authorList>
    </citation>
    <scope>NUCLEOTIDE SEQUENCE [LARGE SCALE GENOMIC DNA]</scope>
    <source>
        <strain evidence="2 3">SA3-7</strain>
    </source>
</reference>
<organism evidence="2 3">
    <name type="scientific">Mucilaginibacter gotjawali</name>
    <dbReference type="NCBI Taxonomy" id="1550579"/>
    <lineage>
        <taxon>Bacteria</taxon>
        <taxon>Pseudomonadati</taxon>
        <taxon>Bacteroidota</taxon>
        <taxon>Sphingobacteriia</taxon>
        <taxon>Sphingobacteriales</taxon>
        <taxon>Sphingobacteriaceae</taxon>
        <taxon>Mucilaginibacter</taxon>
    </lineage>
</organism>
<accession>A0A110B125</accession>
<name>A0A110B125_9SPHI</name>
<dbReference type="SUPFAM" id="SSF109604">
    <property type="entry name" value="HD-domain/PDEase-like"/>
    <property type="match status" value="1"/>
</dbReference>
<dbReference type="InterPro" id="IPR003607">
    <property type="entry name" value="HD/PDEase_dom"/>
</dbReference>
<feature type="domain" description="HD/PDEase" evidence="1">
    <location>
        <begin position="23"/>
        <end position="136"/>
    </location>
</feature>
<dbReference type="SMART" id="SM00471">
    <property type="entry name" value="HDc"/>
    <property type="match status" value="1"/>
</dbReference>
<protein>
    <submittedName>
        <fullName evidence="2">HD domain protein</fullName>
    </submittedName>
</protein>